<evidence type="ECO:0000313" key="2">
    <source>
        <dbReference type="EMBL" id="KAG5481959.1"/>
    </source>
</evidence>
<dbReference type="KEGG" id="lmat:92515629"/>
<reference evidence="3" key="1">
    <citation type="journal article" date="2021" name="Microbiol. Resour. Announc.">
        <title>LGAAP: Leishmaniinae Genome Assembly and Annotation Pipeline.</title>
        <authorList>
            <person name="Almutairi H."/>
            <person name="Urbaniak M.D."/>
            <person name="Bates M.D."/>
            <person name="Jariyapan N."/>
            <person name="Kwakye-Nuako G."/>
            <person name="Thomaz-Soccol V."/>
            <person name="Al-Salem W.S."/>
            <person name="Dillon R.J."/>
            <person name="Bates P.A."/>
            <person name="Gatherer D."/>
        </authorList>
    </citation>
    <scope>NUCLEOTIDE SEQUENCE [LARGE SCALE GENOMIC DNA]</scope>
</reference>
<dbReference type="GeneID" id="92515629"/>
<evidence type="ECO:0000256" key="1">
    <source>
        <dbReference type="SAM" id="Coils"/>
    </source>
</evidence>
<evidence type="ECO:0000313" key="3">
    <source>
        <dbReference type="Proteomes" id="UP000673552"/>
    </source>
</evidence>
<comment type="caution">
    <text evidence="2">The sequence shown here is derived from an EMBL/GenBank/DDBJ whole genome shotgun (WGS) entry which is preliminary data.</text>
</comment>
<keyword evidence="1" id="KW-0175">Coiled coil</keyword>
<dbReference type="OrthoDB" id="265202at2759"/>
<evidence type="ECO:0008006" key="4">
    <source>
        <dbReference type="Google" id="ProtNLM"/>
    </source>
</evidence>
<sequence length="488" mass="50755">MRLTAPLPLSCSQLVWRGRAASVLVLSDGGAISTGVKRSDVVGMRRCNAPHPHISLSSSVSCHLTPARQLFGSWGGSTRDASVDTGLNPTPSTCGDSIEAETHTSLTDAKTSALIREVQQLRQQVSDLKEALEDSREAVKQLLILSASQAHQPAAVAAHASTLMATPNAAPVPPLDYHQHRQGACYIVRTSEELTDALRGHGSEHASRTVLLDGKLFTLSPCAPVVVDRARVSIIGNNATIIGRIAVKGRGALLSISDAFLLEPGNMQLRSAAYCGGGTVAAAETAPPPLVMNPTNGKKKNAAASLMPVVSATVGASLHLNRCTLSSGRDGVYLGMGSSCTLNHVRIVNCIRGLYEGVGCHASMVSACTFQSNRYHIVLLGPNKSERAAWMFRGASGACAAASAANPSSAADGVGAAYSVVFTTATSAADVLAHGIAIDGPIALQQTKAQVILQHCPITDTYEDCWSDGARVELSDEDATAGLSDPPL</sequence>
<dbReference type="EMBL" id="JAFEUZ010000016">
    <property type="protein sequence ID" value="KAG5481959.1"/>
    <property type="molecule type" value="Genomic_DNA"/>
</dbReference>
<organism evidence="2 3">
    <name type="scientific">Leishmania martiniquensis</name>
    <dbReference type="NCBI Taxonomy" id="1580590"/>
    <lineage>
        <taxon>Eukaryota</taxon>
        <taxon>Discoba</taxon>
        <taxon>Euglenozoa</taxon>
        <taxon>Kinetoplastea</taxon>
        <taxon>Metakinetoplastina</taxon>
        <taxon>Trypanosomatida</taxon>
        <taxon>Trypanosomatidae</taxon>
        <taxon>Leishmaniinae</taxon>
        <taxon>Leishmania</taxon>
    </lineage>
</organism>
<name>A0A836GZF0_9TRYP</name>
<proteinExistence type="predicted"/>
<dbReference type="InterPro" id="IPR011050">
    <property type="entry name" value="Pectin_lyase_fold/virulence"/>
</dbReference>
<dbReference type="SUPFAM" id="SSF51126">
    <property type="entry name" value="Pectin lyase-like"/>
    <property type="match status" value="1"/>
</dbReference>
<feature type="coiled-coil region" evidence="1">
    <location>
        <begin position="111"/>
        <end position="145"/>
    </location>
</feature>
<accession>A0A836GZF0</accession>
<dbReference type="AlphaFoldDB" id="A0A836GZF0"/>
<protein>
    <recommendedName>
        <fullName evidence="4">Right handed beta helix domain-containing protein</fullName>
    </recommendedName>
</protein>
<dbReference type="Proteomes" id="UP000673552">
    <property type="component" value="Unassembled WGS sequence"/>
</dbReference>
<gene>
    <name evidence="2" type="ORF">LSCM1_05671</name>
</gene>
<dbReference type="RefSeq" id="XP_067179752.1">
    <property type="nucleotide sequence ID" value="XM_067323117.1"/>
</dbReference>
<keyword evidence="3" id="KW-1185">Reference proteome</keyword>
<reference evidence="3" key="2">
    <citation type="journal article" date="2021" name="Sci. Data">
        <title>Chromosome-scale genome sequencing, assembly and annotation of six genomes from subfamily Leishmaniinae.</title>
        <authorList>
            <person name="Almutairi H."/>
            <person name="Urbaniak M.D."/>
            <person name="Bates M.D."/>
            <person name="Jariyapan N."/>
            <person name="Kwakye-Nuako G."/>
            <person name="Thomaz Soccol V."/>
            <person name="Al-Salem W.S."/>
            <person name="Dillon R.J."/>
            <person name="Bates P.A."/>
            <person name="Gatherer D."/>
        </authorList>
    </citation>
    <scope>NUCLEOTIDE SEQUENCE [LARGE SCALE GENOMIC DNA]</scope>
</reference>